<dbReference type="EMBL" id="MLJW01000070">
    <property type="protein sequence ID" value="OIR02909.1"/>
    <property type="molecule type" value="Genomic_DNA"/>
</dbReference>
<evidence type="ECO:0000256" key="4">
    <source>
        <dbReference type="ARBA" id="ARBA00023004"/>
    </source>
</evidence>
<dbReference type="Pfam" id="PF01152">
    <property type="entry name" value="Bac_globin"/>
    <property type="match status" value="1"/>
</dbReference>
<sequence length="131" mass="15597">MKKDIENREDIKLIVDRFYDKVKADEVIGFIFNDIAKVNWEKHLPVMYDFWENAIFYSGTYSGNPMNLHNHLHHIRPLSSKHFDQWNKLFNETVDEHFNGEKAKLIKQRALSISTVMQQKIFHVNKDVGHL</sequence>
<keyword evidence="4" id="KW-0408">Iron</keyword>
<dbReference type="GO" id="GO:0019825">
    <property type="term" value="F:oxygen binding"/>
    <property type="evidence" value="ECO:0007669"/>
    <property type="project" value="InterPro"/>
</dbReference>
<keyword evidence="2" id="KW-0349">Heme</keyword>
<dbReference type="CDD" id="cd08916">
    <property type="entry name" value="TrHb3_P"/>
    <property type="match status" value="1"/>
</dbReference>
<protein>
    <submittedName>
        <fullName evidence="5">Group 3 truncated hemoglobin ctb</fullName>
    </submittedName>
</protein>
<dbReference type="SUPFAM" id="SSF46458">
    <property type="entry name" value="Globin-like"/>
    <property type="match status" value="1"/>
</dbReference>
<accession>A0A1J5SFF2</accession>
<dbReference type="InterPro" id="IPR001486">
    <property type="entry name" value="Hemoglobin_trunc"/>
</dbReference>
<keyword evidence="1" id="KW-0813">Transport</keyword>
<keyword evidence="3" id="KW-0479">Metal-binding</keyword>
<dbReference type="Gene3D" id="1.10.490.10">
    <property type="entry name" value="Globins"/>
    <property type="match status" value="1"/>
</dbReference>
<proteinExistence type="predicted"/>
<evidence type="ECO:0000256" key="3">
    <source>
        <dbReference type="ARBA" id="ARBA00022723"/>
    </source>
</evidence>
<comment type="caution">
    <text evidence="5">The sequence shown here is derived from an EMBL/GenBank/DDBJ whole genome shotgun (WGS) entry which is preliminary data.</text>
</comment>
<dbReference type="GO" id="GO:0046872">
    <property type="term" value="F:metal ion binding"/>
    <property type="evidence" value="ECO:0007669"/>
    <property type="project" value="UniProtKB-KW"/>
</dbReference>
<dbReference type="AlphaFoldDB" id="A0A1J5SFF2"/>
<evidence type="ECO:0000313" key="5">
    <source>
        <dbReference type="EMBL" id="OIR02909.1"/>
    </source>
</evidence>
<organism evidence="5">
    <name type="scientific">mine drainage metagenome</name>
    <dbReference type="NCBI Taxonomy" id="410659"/>
    <lineage>
        <taxon>unclassified sequences</taxon>
        <taxon>metagenomes</taxon>
        <taxon>ecological metagenomes</taxon>
    </lineage>
</organism>
<dbReference type="InterPro" id="IPR009050">
    <property type="entry name" value="Globin-like_sf"/>
</dbReference>
<dbReference type="InterPro" id="IPR012292">
    <property type="entry name" value="Globin/Proto"/>
</dbReference>
<dbReference type="GO" id="GO:0020037">
    <property type="term" value="F:heme binding"/>
    <property type="evidence" value="ECO:0007669"/>
    <property type="project" value="InterPro"/>
</dbReference>
<evidence type="ECO:0000256" key="1">
    <source>
        <dbReference type="ARBA" id="ARBA00022448"/>
    </source>
</evidence>
<reference evidence="5" key="1">
    <citation type="submission" date="2016-10" db="EMBL/GenBank/DDBJ databases">
        <title>Sequence of Gallionella enrichment culture.</title>
        <authorList>
            <person name="Poehlein A."/>
            <person name="Muehling M."/>
            <person name="Daniel R."/>
        </authorList>
    </citation>
    <scope>NUCLEOTIDE SEQUENCE</scope>
</reference>
<name>A0A1J5SFF2_9ZZZZ</name>
<gene>
    <name evidence="5" type="primary">ctb_1</name>
    <name evidence="5" type="ORF">GALL_149090</name>
</gene>
<evidence type="ECO:0000256" key="2">
    <source>
        <dbReference type="ARBA" id="ARBA00022617"/>
    </source>
</evidence>